<dbReference type="PRINTS" id="PR00301">
    <property type="entry name" value="HEATSHOCK70"/>
</dbReference>
<evidence type="ECO:0000313" key="5">
    <source>
        <dbReference type="WBParaSite" id="PDA_v2.g545.t1"/>
    </source>
</evidence>
<reference evidence="5" key="1">
    <citation type="submission" date="2022-11" db="UniProtKB">
        <authorList>
            <consortium name="WormBaseParasite"/>
        </authorList>
    </citation>
    <scope>IDENTIFICATION</scope>
</reference>
<dbReference type="Pfam" id="PF00012">
    <property type="entry name" value="HSP70"/>
    <property type="match status" value="1"/>
</dbReference>
<keyword evidence="3" id="KW-0067">ATP-binding</keyword>
<name>A0A914QPY2_9BILA</name>
<comment type="similarity">
    <text evidence="1">Belongs to the heat shock protein 70 family.</text>
</comment>
<dbReference type="SUPFAM" id="SSF100920">
    <property type="entry name" value="Heat shock protein 70kD (HSP70), peptide-binding domain"/>
    <property type="match status" value="1"/>
</dbReference>
<evidence type="ECO:0000256" key="3">
    <source>
        <dbReference type="ARBA" id="ARBA00022840"/>
    </source>
</evidence>
<dbReference type="GO" id="GO:0005524">
    <property type="term" value="F:ATP binding"/>
    <property type="evidence" value="ECO:0007669"/>
    <property type="project" value="UniProtKB-KW"/>
</dbReference>
<dbReference type="Proteomes" id="UP000887578">
    <property type="component" value="Unplaced"/>
</dbReference>
<dbReference type="GO" id="GO:0140662">
    <property type="term" value="F:ATP-dependent protein folding chaperone"/>
    <property type="evidence" value="ECO:0007669"/>
    <property type="project" value="InterPro"/>
</dbReference>
<dbReference type="AlphaFoldDB" id="A0A914QPY2"/>
<sequence length="95" mass="10453">MPMVEKMLKNVFLDETKFSKAVNPDEVVAAGASIYAATLMKASKRPEILEINIDGVLSMNIGVEIAGGKFKHVLQVNKKVPCENNFELTNSEDNQ</sequence>
<dbReference type="InterPro" id="IPR013126">
    <property type="entry name" value="Hsp_70_fam"/>
</dbReference>
<dbReference type="PANTHER" id="PTHR19375">
    <property type="entry name" value="HEAT SHOCK PROTEIN 70KDA"/>
    <property type="match status" value="1"/>
</dbReference>
<dbReference type="WBParaSite" id="PDA_v2.g545.t1">
    <property type="protein sequence ID" value="PDA_v2.g545.t1"/>
    <property type="gene ID" value="PDA_v2.g545"/>
</dbReference>
<organism evidence="4 5">
    <name type="scientific">Panagrolaimus davidi</name>
    <dbReference type="NCBI Taxonomy" id="227884"/>
    <lineage>
        <taxon>Eukaryota</taxon>
        <taxon>Metazoa</taxon>
        <taxon>Ecdysozoa</taxon>
        <taxon>Nematoda</taxon>
        <taxon>Chromadorea</taxon>
        <taxon>Rhabditida</taxon>
        <taxon>Tylenchina</taxon>
        <taxon>Panagrolaimomorpha</taxon>
        <taxon>Panagrolaimoidea</taxon>
        <taxon>Panagrolaimidae</taxon>
        <taxon>Panagrolaimus</taxon>
    </lineage>
</organism>
<dbReference type="Gene3D" id="2.60.34.10">
    <property type="entry name" value="Substrate Binding Domain Of DNAk, Chain A, domain 1"/>
    <property type="match status" value="1"/>
</dbReference>
<evidence type="ECO:0000256" key="2">
    <source>
        <dbReference type="ARBA" id="ARBA00022741"/>
    </source>
</evidence>
<dbReference type="Gene3D" id="3.30.420.40">
    <property type="match status" value="2"/>
</dbReference>
<evidence type="ECO:0000256" key="1">
    <source>
        <dbReference type="ARBA" id="ARBA00007381"/>
    </source>
</evidence>
<protein>
    <submittedName>
        <fullName evidence="5">Uncharacterized protein</fullName>
    </submittedName>
</protein>
<dbReference type="InterPro" id="IPR029047">
    <property type="entry name" value="HSP70_peptide-bd_sf"/>
</dbReference>
<keyword evidence="4" id="KW-1185">Reference proteome</keyword>
<accession>A0A914QPY2</accession>
<evidence type="ECO:0000313" key="4">
    <source>
        <dbReference type="Proteomes" id="UP000887578"/>
    </source>
</evidence>
<proteinExistence type="inferred from homology"/>
<keyword evidence="2" id="KW-0547">Nucleotide-binding</keyword>